<dbReference type="EMBL" id="LN734094">
    <property type="protein sequence ID" value="CEP19814.1"/>
    <property type="molecule type" value="Genomic_DNA"/>
</dbReference>
<gene>
    <name evidence="2" type="primary">PARPA_14131.1 scaffold 48034</name>
</gene>
<accession>A0A0B7NXC5</accession>
<evidence type="ECO:0000313" key="2">
    <source>
        <dbReference type="EMBL" id="CEP19814.1"/>
    </source>
</evidence>
<protein>
    <recommendedName>
        <fullName evidence="4">Cysteine-rich protein</fullName>
    </recommendedName>
</protein>
<dbReference type="PANTHER" id="PTHR37475">
    <property type="entry name" value="ZYGOTE-SPECIFIC CLASS V COPY B GENE PROTEIN"/>
    <property type="match status" value="1"/>
</dbReference>
<organism evidence="2 3">
    <name type="scientific">Parasitella parasitica</name>
    <dbReference type="NCBI Taxonomy" id="35722"/>
    <lineage>
        <taxon>Eukaryota</taxon>
        <taxon>Fungi</taxon>
        <taxon>Fungi incertae sedis</taxon>
        <taxon>Mucoromycota</taxon>
        <taxon>Mucoromycotina</taxon>
        <taxon>Mucoromycetes</taxon>
        <taxon>Mucorales</taxon>
        <taxon>Mucorineae</taxon>
        <taxon>Mucoraceae</taxon>
        <taxon>Parasitella</taxon>
    </lineage>
</organism>
<dbReference type="PANTHER" id="PTHR37475:SF1">
    <property type="entry name" value="ZYGOTE-SPECIFIC PROTEIN"/>
    <property type="match status" value="1"/>
</dbReference>
<dbReference type="Proteomes" id="UP000054107">
    <property type="component" value="Unassembled WGS sequence"/>
</dbReference>
<dbReference type="STRING" id="35722.A0A0B7NXC5"/>
<reference evidence="2 3" key="1">
    <citation type="submission" date="2014-09" db="EMBL/GenBank/DDBJ databases">
        <authorList>
            <person name="Ellenberger Sabrina"/>
        </authorList>
    </citation>
    <scope>NUCLEOTIDE SEQUENCE [LARGE SCALE GENOMIC DNA]</scope>
    <source>
        <strain evidence="2 3">CBS 412.66</strain>
    </source>
</reference>
<name>A0A0B7NXC5_9FUNG</name>
<dbReference type="AlphaFoldDB" id="A0A0B7NXC5"/>
<feature type="chain" id="PRO_5002135736" description="Cysteine-rich protein" evidence="1">
    <location>
        <begin position="22"/>
        <end position="84"/>
    </location>
</feature>
<sequence>MNKLYFSIFVLLTFFISNSNAGPLAYGICQTGCNALAVSCYAAAGFTFGTITAGAAIPAAIVSCNAALGVCMAGCIAAGFAPTL</sequence>
<dbReference type="OrthoDB" id="10063670at2759"/>
<feature type="signal peptide" evidence="1">
    <location>
        <begin position="1"/>
        <end position="21"/>
    </location>
</feature>
<keyword evidence="1" id="KW-0732">Signal</keyword>
<keyword evidence="3" id="KW-1185">Reference proteome</keyword>
<evidence type="ECO:0000313" key="3">
    <source>
        <dbReference type="Proteomes" id="UP000054107"/>
    </source>
</evidence>
<evidence type="ECO:0000256" key="1">
    <source>
        <dbReference type="SAM" id="SignalP"/>
    </source>
</evidence>
<proteinExistence type="predicted"/>
<evidence type="ECO:0008006" key="4">
    <source>
        <dbReference type="Google" id="ProtNLM"/>
    </source>
</evidence>